<dbReference type="AlphaFoldDB" id="A0A933S1G4"/>
<evidence type="ECO:0000313" key="2">
    <source>
        <dbReference type="EMBL" id="MBI5132418.1"/>
    </source>
</evidence>
<dbReference type="EMBL" id="JACRJB010000067">
    <property type="protein sequence ID" value="MBI5132418.1"/>
    <property type="molecule type" value="Genomic_DNA"/>
</dbReference>
<evidence type="ECO:0008006" key="4">
    <source>
        <dbReference type="Google" id="ProtNLM"/>
    </source>
</evidence>
<dbReference type="Proteomes" id="UP000782519">
    <property type="component" value="Unassembled WGS sequence"/>
</dbReference>
<evidence type="ECO:0000313" key="3">
    <source>
        <dbReference type="Proteomes" id="UP000782519"/>
    </source>
</evidence>
<feature type="compositionally biased region" description="Basic and acidic residues" evidence="1">
    <location>
        <begin position="92"/>
        <end position="110"/>
    </location>
</feature>
<dbReference type="PRINTS" id="PR01217">
    <property type="entry name" value="PRICHEXTENSN"/>
</dbReference>
<feature type="compositionally biased region" description="Low complexity" evidence="1">
    <location>
        <begin position="69"/>
        <end position="81"/>
    </location>
</feature>
<dbReference type="Gene3D" id="3.30.1150.10">
    <property type="match status" value="1"/>
</dbReference>
<feature type="compositionally biased region" description="Pro residues" evidence="1">
    <location>
        <begin position="117"/>
        <end position="128"/>
    </location>
</feature>
<gene>
    <name evidence="2" type="ORF">HZA66_23505</name>
</gene>
<reference evidence="2" key="1">
    <citation type="submission" date="2020-07" db="EMBL/GenBank/DDBJ databases">
        <title>Huge and variable diversity of episymbiotic CPR bacteria and DPANN archaea in groundwater ecosystems.</title>
        <authorList>
            <person name="He C.Y."/>
            <person name="Keren R."/>
            <person name="Whittaker M."/>
            <person name="Farag I.F."/>
            <person name="Doudna J."/>
            <person name="Cate J.H.D."/>
            <person name="Banfield J.F."/>
        </authorList>
    </citation>
    <scope>NUCLEOTIDE SEQUENCE</scope>
    <source>
        <strain evidence="2">NC_groundwater_1818_Pr3_B-0.1um_66_35</strain>
    </source>
</reference>
<feature type="compositionally biased region" description="Pro residues" evidence="1">
    <location>
        <begin position="53"/>
        <end position="62"/>
    </location>
</feature>
<sequence length="281" mass="29588">MTVRFPIRAGVAASVLVHLGLVGAVLLFAEVRPFAEVPEQRIEVDVVTADEAPPAPAPPPETKPSLDLPQTKPTEQTKPPAQAAPPPPPKPEAQKSEPKQPEPTKPEPPKKQAAAPTPEPPKPEPPQPMQAAPAPTQPQQPSTPLPPAIAQEPDLTVKYAVALGLPADPTFDAPSEIAADISADAIAALRKRLKSCAPLPAPVTPSDNVKIVLRVALQPDGRLAQEPILIEASASAKGPALMKGAIAALTACQPYSMLPADKYKEWKVLDIDFTPRDFRGG</sequence>
<feature type="compositionally biased region" description="Pro residues" evidence="1">
    <location>
        <begin position="82"/>
        <end position="91"/>
    </location>
</feature>
<evidence type="ECO:0000256" key="1">
    <source>
        <dbReference type="SAM" id="MobiDB-lite"/>
    </source>
</evidence>
<comment type="caution">
    <text evidence="2">The sequence shown here is derived from an EMBL/GenBank/DDBJ whole genome shotgun (WGS) entry which is preliminary data.</text>
</comment>
<proteinExistence type="predicted"/>
<organism evidence="2 3">
    <name type="scientific">Rhodopseudomonas palustris</name>
    <dbReference type="NCBI Taxonomy" id="1076"/>
    <lineage>
        <taxon>Bacteria</taxon>
        <taxon>Pseudomonadati</taxon>
        <taxon>Pseudomonadota</taxon>
        <taxon>Alphaproteobacteria</taxon>
        <taxon>Hyphomicrobiales</taxon>
        <taxon>Nitrobacteraceae</taxon>
        <taxon>Rhodopseudomonas</taxon>
    </lineage>
</organism>
<feature type="compositionally biased region" description="Pro residues" evidence="1">
    <location>
        <begin position="135"/>
        <end position="147"/>
    </location>
</feature>
<name>A0A933S1G4_RHOPL</name>
<protein>
    <recommendedName>
        <fullName evidence="4">Cell envelope biogenesis protein TolA</fullName>
    </recommendedName>
</protein>
<feature type="region of interest" description="Disordered" evidence="1">
    <location>
        <begin position="50"/>
        <end position="149"/>
    </location>
</feature>
<accession>A0A933S1G4</accession>